<dbReference type="InterPro" id="IPR025405">
    <property type="entry name" value="DUF4131"/>
</dbReference>
<comment type="caution">
    <text evidence="9">The sequence shown here is derived from an EMBL/GenBank/DDBJ whole genome shotgun (WGS) entry which is preliminary data.</text>
</comment>
<reference evidence="10" key="1">
    <citation type="submission" date="2017-09" db="EMBL/GenBank/DDBJ databases">
        <title>Depth-based differentiation of microbial function through sediment-hosted aquifers and enrichment of novel symbionts in the deep terrestrial subsurface.</title>
        <authorList>
            <person name="Probst A.J."/>
            <person name="Ladd B."/>
            <person name="Jarett J.K."/>
            <person name="Geller-Mcgrath D.E."/>
            <person name="Sieber C.M.K."/>
            <person name="Emerson J.B."/>
            <person name="Anantharaman K."/>
            <person name="Thomas B.C."/>
            <person name="Malmstrom R."/>
            <person name="Stieglmeier M."/>
            <person name="Klingl A."/>
            <person name="Woyke T."/>
            <person name="Ryan C.M."/>
            <person name="Banfield J.F."/>
        </authorList>
    </citation>
    <scope>NUCLEOTIDE SEQUENCE [LARGE SCALE GENOMIC DNA]</scope>
</reference>
<dbReference type="Pfam" id="PF03772">
    <property type="entry name" value="Competence"/>
    <property type="match status" value="1"/>
</dbReference>
<evidence type="ECO:0008006" key="11">
    <source>
        <dbReference type="Google" id="ProtNLM"/>
    </source>
</evidence>
<dbReference type="EMBL" id="PFLX01000024">
    <property type="protein sequence ID" value="PIY90908.1"/>
    <property type="molecule type" value="Genomic_DNA"/>
</dbReference>
<evidence type="ECO:0000256" key="2">
    <source>
        <dbReference type="ARBA" id="ARBA00022475"/>
    </source>
</evidence>
<feature type="domain" description="DUF4131" evidence="8">
    <location>
        <begin position="27"/>
        <end position="217"/>
    </location>
</feature>
<feature type="transmembrane region" description="Helical" evidence="6">
    <location>
        <begin position="51"/>
        <end position="68"/>
    </location>
</feature>
<keyword evidence="3 6" id="KW-0812">Transmembrane</keyword>
<dbReference type="GO" id="GO:0005886">
    <property type="term" value="C:plasma membrane"/>
    <property type="evidence" value="ECO:0007669"/>
    <property type="project" value="UniProtKB-SubCell"/>
</dbReference>
<gene>
    <name evidence="9" type="ORF">COY72_00970</name>
</gene>
<feature type="transmembrane region" description="Helical" evidence="6">
    <location>
        <begin position="415"/>
        <end position="435"/>
    </location>
</feature>
<feature type="domain" description="ComEC/Rec2-related protein" evidence="7">
    <location>
        <begin position="256"/>
        <end position="521"/>
    </location>
</feature>
<dbReference type="Proteomes" id="UP000230055">
    <property type="component" value="Unassembled WGS sequence"/>
</dbReference>
<feature type="transmembrane region" description="Helical" evidence="6">
    <location>
        <begin position="471"/>
        <end position="490"/>
    </location>
</feature>
<evidence type="ECO:0000256" key="6">
    <source>
        <dbReference type="SAM" id="Phobius"/>
    </source>
</evidence>
<feature type="transmembrane region" description="Helical" evidence="6">
    <location>
        <begin position="28"/>
        <end position="45"/>
    </location>
</feature>
<evidence type="ECO:0000313" key="10">
    <source>
        <dbReference type="Proteomes" id="UP000230055"/>
    </source>
</evidence>
<dbReference type="NCBIfam" id="TIGR00360">
    <property type="entry name" value="ComEC_N-term"/>
    <property type="match status" value="1"/>
</dbReference>
<sequence length="532" mass="60184">MTAPKIFLYFCLSFVGGIFLSSVFRIPLFLILTILILGILLISVFWEYKNFVIIGFCILFLVLGIWRHQMALSKIENSPLQNFIGKEITFVGLVDKEPSKRGKTAKLEIKVEKIIADSNPPATLPPSAGPSNGSPLTKVNSEGISSGSYRAKVLVTVWKYPEYDYGDKLKIQGKLEEPGIFEGLPRSELALLRDFNYKDYLAKDGILAVMNFPEVELVEKNQGNFLKKTLISFRQKLEESLNKTLSRPHSAILEALLFGKEENISKEWKEKLNLTGTRHIAAVSGMNITIISSLIFGFLLWLGFWRNQAFYLSIILIIFYILMIGAPASAIRAGIMALLLLTAQHFGRFSSASRSIVLAATLMLFQNPLILRWDIGFQLSFLATMGMIHLQPILSEKFKKIPDVWQSRDNLSSTLAAQIFVFPILIYNFGQISIISPITNILILPIIPFLTILGFIFSFIGIFWQGLAQILSWPAWLGITYIFKIVDLSSKISFASLTFKNVHWVFLIISYLVLGIIVWRIKESQKLKFLKY</sequence>
<feature type="transmembrane region" description="Helical" evidence="6">
    <location>
        <begin position="502"/>
        <end position="521"/>
    </location>
</feature>
<feature type="transmembrane region" description="Helical" evidence="6">
    <location>
        <begin position="352"/>
        <end position="369"/>
    </location>
</feature>
<proteinExistence type="predicted"/>
<dbReference type="PANTHER" id="PTHR30619:SF7">
    <property type="entry name" value="BETA-LACTAMASE DOMAIN PROTEIN"/>
    <property type="match status" value="1"/>
</dbReference>
<feature type="transmembrane region" description="Helical" evidence="6">
    <location>
        <begin position="441"/>
        <end position="464"/>
    </location>
</feature>
<dbReference type="Pfam" id="PF13567">
    <property type="entry name" value="DUF4131"/>
    <property type="match status" value="1"/>
</dbReference>
<evidence type="ECO:0000313" key="9">
    <source>
        <dbReference type="EMBL" id="PIY90908.1"/>
    </source>
</evidence>
<evidence type="ECO:0000256" key="3">
    <source>
        <dbReference type="ARBA" id="ARBA00022692"/>
    </source>
</evidence>
<evidence type="ECO:0000259" key="8">
    <source>
        <dbReference type="Pfam" id="PF13567"/>
    </source>
</evidence>
<dbReference type="InterPro" id="IPR004477">
    <property type="entry name" value="ComEC_N"/>
</dbReference>
<feature type="transmembrane region" description="Helical" evidence="6">
    <location>
        <begin position="6"/>
        <end position="23"/>
    </location>
</feature>
<name>A0A2M7R8J6_9BACT</name>
<dbReference type="AlphaFoldDB" id="A0A2M7R8J6"/>
<dbReference type="InterPro" id="IPR052159">
    <property type="entry name" value="Competence_DNA_uptake"/>
</dbReference>
<keyword evidence="4 6" id="KW-1133">Transmembrane helix</keyword>
<keyword evidence="5 6" id="KW-0472">Membrane</keyword>
<feature type="transmembrane region" description="Helical" evidence="6">
    <location>
        <begin position="375"/>
        <end position="394"/>
    </location>
</feature>
<organism evidence="9 10">
    <name type="scientific">Candidatus Nealsonbacteria bacterium CG_4_10_14_0_8_um_filter_35_10</name>
    <dbReference type="NCBI Taxonomy" id="1974683"/>
    <lineage>
        <taxon>Bacteria</taxon>
        <taxon>Candidatus Nealsoniibacteriota</taxon>
    </lineage>
</organism>
<feature type="transmembrane region" description="Helical" evidence="6">
    <location>
        <begin position="310"/>
        <end position="340"/>
    </location>
</feature>
<evidence type="ECO:0000256" key="5">
    <source>
        <dbReference type="ARBA" id="ARBA00023136"/>
    </source>
</evidence>
<keyword evidence="2" id="KW-1003">Cell membrane</keyword>
<evidence type="ECO:0000256" key="4">
    <source>
        <dbReference type="ARBA" id="ARBA00022989"/>
    </source>
</evidence>
<evidence type="ECO:0000259" key="7">
    <source>
        <dbReference type="Pfam" id="PF03772"/>
    </source>
</evidence>
<comment type="subcellular location">
    <subcellularLocation>
        <location evidence="1">Cell membrane</location>
        <topology evidence="1">Multi-pass membrane protein</topology>
    </subcellularLocation>
</comment>
<dbReference type="PANTHER" id="PTHR30619">
    <property type="entry name" value="DNA INTERNALIZATION/COMPETENCE PROTEIN COMEC/REC2"/>
    <property type="match status" value="1"/>
</dbReference>
<feature type="transmembrane region" description="Helical" evidence="6">
    <location>
        <begin position="280"/>
        <end position="304"/>
    </location>
</feature>
<protein>
    <recommendedName>
        <fullName evidence="11">ComEC/Rec2-related protein domain-containing protein</fullName>
    </recommendedName>
</protein>
<evidence type="ECO:0000256" key="1">
    <source>
        <dbReference type="ARBA" id="ARBA00004651"/>
    </source>
</evidence>
<accession>A0A2M7R8J6</accession>